<dbReference type="OrthoDB" id="1090267at2"/>
<evidence type="ECO:0000256" key="1">
    <source>
        <dbReference type="SAM" id="Coils"/>
    </source>
</evidence>
<evidence type="ECO:0000259" key="3">
    <source>
        <dbReference type="SMART" id="SM00421"/>
    </source>
</evidence>
<feature type="domain" description="HTH luxR-type" evidence="3">
    <location>
        <begin position="878"/>
        <end position="935"/>
    </location>
</feature>
<dbReference type="SMART" id="SM00421">
    <property type="entry name" value="HTH_LUXR"/>
    <property type="match status" value="1"/>
</dbReference>
<dbReference type="Pfam" id="PF07495">
    <property type="entry name" value="Y_Y_Y"/>
    <property type="match status" value="1"/>
</dbReference>
<evidence type="ECO:0000313" key="5">
    <source>
        <dbReference type="Proteomes" id="UP000291124"/>
    </source>
</evidence>
<dbReference type="EMBL" id="CP037933">
    <property type="protein sequence ID" value="QBN20579.1"/>
    <property type="molecule type" value="Genomic_DNA"/>
</dbReference>
<dbReference type="KEGG" id="fnk:E1750_04370"/>
<keyword evidence="2" id="KW-1133">Transmembrane helix</keyword>
<dbReference type="Gene3D" id="2.60.40.10">
    <property type="entry name" value="Immunoglobulins"/>
    <property type="match status" value="1"/>
</dbReference>
<feature type="transmembrane region" description="Helical" evidence="2">
    <location>
        <begin position="732"/>
        <end position="753"/>
    </location>
</feature>
<evidence type="ECO:0000256" key="2">
    <source>
        <dbReference type="SAM" id="Phobius"/>
    </source>
</evidence>
<dbReference type="InterPro" id="IPR011123">
    <property type="entry name" value="Y_Y_Y"/>
</dbReference>
<dbReference type="InterPro" id="IPR036388">
    <property type="entry name" value="WH-like_DNA-bd_sf"/>
</dbReference>
<dbReference type="GO" id="GO:0003677">
    <property type="term" value="F:DNA binding"/>
    <property type="evidence" value="ECO:0007669"/>
    <property type="project" value="InterPro"/>
</dbReference>
<organism evidence="4 5">
    <name type="scientific">Flavobacterium nackdongense</name>
    <dbReference type="NCBI Taxonomy" id="2547394"/>
    <lineage>
        <taxon>Bacteria</taxon>
        <taxon>Pseudomonadati</taxon>
        <taxon>Bacteroidota</taxon>
        <taxon>Flavobacteriia</taxon>
        <taxon>Flavobacteriales</taxon>
        <taxon>Flavobacteriaceae</taxon>
        <taxon>Flavobacterium</taxon>
    </lineage>
</organism>
<dbReference type="InterPro" id="IPR000792">
    <property type="entry name" value="Tscrpt_reg_LuxR_C"/>
</dbReference>
<sequence length="938" mass="107580">MNNRLLRFISFAFLFHFSIGISQELPPIIKYSPISYEGGNQNWMISQDTNQYLYFANNEGLLEFNGSSWSLYPSPNETIIRSVKIIGDRIYTGCYMEFGFWKRQVNGRLKYTSLSSKIKNKFINDEILWNIISYDQWVVFQSLNRIFIFDSLKGTLIIVPTKNGITKSYKVNNSIYFQSLNGGLFEIESGKSKLVSDNLVLQKNRIVNIFSIDEGLLIQTEFNGFYKLANAVLTKYATAIDGELASTNVYSSIRLSDGSLVIGTVSKGIFILNKEGNLKYHITQVTGLTNNTALSLFEDFDKNLWVGSDNGINCINLQSPIHSRTDETGNLGTVYAAKIYQNKLYIGTNQGLFYKNSATNEGFTLINGTKGQVWSLFEHDGTLFCGHDSGTFVINDANAKNIYSSSGTWKIQTIPNQKSVLLQGNYSGVSVIEKVNNQWIFRNKIKGFDYSSRYFEIDNALNVYVSHEKQGLFRLQLDPKLLNVRALSTYGSPKSGKNSGLVKFNNTIYYAYKEGIFKLNAKTKQFDKDKLLSSVFEKDQYTSGKMIVDNSNKIWLFSKNYIHYFSLSKVSNQLKQNVIPIPASLTNAMPGFENITQISNFDYLIGTTDGYYVLNISDLASQNYTVSITEVTTNKLGEKSNYQSVKNEGEFRFSENNISFDYSVPEYNKYIKAEYQYLLEGFQEDWSEWGTKSTANFKNLSPGDYVFKVRAKFANSAIENTAIYSFTILKPFYRTNLALFIYFLLLMVGSYYIHKAYRRYYHKQREKLIEENNRLLEIKELEMEQQFMKLENEKLALDVDLKNKELAASTMSLNSKNELLAFIKEDLKKTTENSASLSVKSVIRTINKNITEEDSWKVFKEAFDVADKDFLKKIKQEHPLLTPNDLRLCAYLRLNLSSKEIAPLLNISLRSVEIKRYRLRKKMDLHHEQGLVEYILAV</sequence>
<reference evidence="5" key="1">
    <citation type="submission" date="2019-03" db="EMBL/GenBank/DDBJ databases">
        <title>Flavobacterium sp.</title>
        <authorList>
            <person name="Kim H."/>
        </authorList>
    </citation>
    <scope>NUCLEOTIDE SEQUENCE [LARGE SCALE GENOMIC DNA]</scope>
    <source>
        <strain evidence="5">GS13</strain>
    </source>
</reference>
<dbReference type="Gene3D" id="1.10.10.10">
    <property type="entry name" value="Winged helix-like DNA-binding domain superfamily/Winged helix DNA-binding domain"/>
    <property type="match status" value="1"/>
</dbReference>
<proteinExistence type="predicted"/>
<dbReference type="AlphaFoldDB" id="A0A4P6YBW5"/>
<dbReference type="SUPFAM" id="SSF46894">
    <property type="entry name" value="C-terminal effector domain of the bipartite response regulators"/>
    <property type="match status" value="1"/>
</dbReference>
<keyword evidence="1" id="KW-0175">Coiled coil</keyword>
<dbReference type="InterPro" id="IPR013783">
    <property type="entry name" value="Ig-like_fold"/>
</dbReference>
<dbReference type="Pfam" id="PF07494">
    <property type="entry name" value="Reg_prop"/>
    <property type="match status" value="1"/>
</dbReference>
<protein>
    <submittedName>
        <fullName evidence="4">LuxR family transcriptional regulator</fullName>
    </submittedName>
</protein>
<evidence type="ECO:0000313" key="4">
    <source>
        <dbReference type="EMBL" id="QBN20579.1"/>
    </source>
</evidence>
<dbReference type="InterPro" id="IPR011110">
    <property type="entry name" value="Reg_prop"/>
</dbReference>
<dbReference type="Proteomes" id="UP000291124">
    <property type="component" value="Chromosome"/>
</dbReference>
<keyword evidence="5" id="KW-1185">Reference proteome</keyword>
<name>A0A4P6YBW5_9FLAO</name>
<dbReference type="SUPFAM" id="SSF63829">
    <property type="entry name" value="Calcium-dependent phosphotriesterase"/>
    <property type="match status" value="1"/>
</dbReference>
<keyword evidence="2" id="KW-0472">Membrane</keyword>
<dbReference type="InterPro" id="IPR015943">
    <property type="entry name" value="WD40/YVTN_repeat-like_dom_sf"/>
</dbReference>
<keyword evidence="2" id="KW-0812">Transmembrane</keyword>
<dbReference type="GO" id="GO:0006355">
    <property type="term" value="P:regulation of DNA-templated transcription"/>
    <property type="evidence" value="ECO:0007669"/>
    <property type="project" value="InterPro"/>
</dbReference>
<dbReference type="Gene3D" id="2.130.10.10">
    <property type="entry name" value="YVTN repeat-like/Quinoprotein amine dehydrogenase"/>
    <property type="match status" value="2"/>
</dbReference>
<gene>
    <name evidence="4" type="ORF">E1750_04370</name>
</gene>
<feature type="coiled-coil region" evidence="1">
    <location>
        <begin position="765"/>
        <end position="833"/>
    </location>
</feature>
<dbReference type="InterPro" id="IPR016032">
    <property type="entry name" value="Sig_transdc_resp-reg_C-effctor"/>
</dbReference>
<accession>A0A4P6YBW5</accession>